<dbReference type="EMBL" id="CM017646">
    <property type="protein sequence ID" value="TYJ09408.1"/>
    <property type="molecule type" value="Genomic_DNA"/>
</dbReference>
<proteinExistence type="predicted"/>
<dbReference type="AlphaFoldDB" id="A0A5D2X5L0"/>
<keyword evidence="2" id="KW-1185">Reference proteome</keyword>
<organism evidence="1 2">
    <name type="scientific">Gossypium mustelinum</name>
    <name type="common">Cotton</name>
    <name type="synonym">Gossypium caicoense</name>
    <dbReference type="NCBI Taxonomy" id="34275"/>
    <lineage>
        <taxon>Eukaryota</taxon>
        <taxon>Viridiplantae</taxon>
        <taxon>Streptophyta</taxon>
        <taxon>Embryophyta</taxon>
        <taxon>Tracheophyta</taxon>
        <taxon>Spermatophyta</taxon>
        <taxon>Magnoliopsida</taxon>
        <taxon>eudicotyledons</taxon>
        <taxon>Gunneridae</taxon>
        <taxon>Pentapetalae</taxon>
        <taxon>rosids</taxon>
        <taxon>malvids</taxon>
        <taxon>Malvales</taxon>
        <taxon>Malvaceae</taxon>
        <taxon>Malvoideae</taxon>
        <taxon>Gossypium</taxon>
    </lineage>
</organism>
<evidence type="ECO:0000313" key="2">
    <source>
        <dbReference type="Proteomes" id="UP000323597"/>
    </source>
</evidence>
<dbReference type="Proteomes" id="UP000323597">
    <property type="component" value="Chromosome A11"/>
</dbReference>
<evidence type="ECO:0000313" key="1">
    <source>
        <dbReference type="EMBL" id="TYJ09408.1"/>
    </source>
</evidence>
<sequence>MYRSLNIRGLIQDRDLKCHAHVLRKECATFRLLIPTLILLQWTHVTT</sequence>
<name>A0A5D2X5L0_GOSMU</name>
<accession>A0A5D2X5L0</accession>
<reference evidence="1 2" key="1">
    <citation type="submission" date="2019-07" db="EMBL/GenBank/DDBJ databases">
        <title>WGS assembly of Gossypium mustelinum.</title>
        <authorList>
            <person name="Chen Z.J."/>
            <person name="Sreedasyam A."/>
            <person name="Ando A."/>
            <person name="Song Q."/>
            <person name="De L."/>
            <person name="Hulse-Kemp A."/>
            <person name="Ding M."/>
            <person name="Ye W."/>
            <person name="Kirkbride R."/>
            <person name="Jenkins J."/>
            <person name="Plott C."/>
            <person name="Lovell J."/>
            <person name="Lin Y.-M."/>
            <person name="Vaughn R."/>
            <person name="Liu B."/>
            <person name="Li W."/>
            <person name="Simpson S."/>
            <person name="Scheffler B."/>
            <person name="Saski C."/>
            <person name="Grover C."/>
            <person name="Hu G."/>
            <person name="Conover J."/>
            <person name="Carlson J."/>
            <person name="Shu S."/>
            <person name="Boston L."/>
            <person name="Williams M."/>
            <person name="Peterson D."/>
            <person name="Mcgee K."/>
            <person name="Jones D."/>
            <person name="Wendel J."/>
            <person name="Stelly D."/>
            <person name="Grimwood J."/>
            <person name="Schmutz J."/>
        </authorList>
    </citation>
    <scope>NUCLEOTIDE SEQUENCE [LARGE SCALE GENOMIC DNA]</scope>
    <source>
        <strain evidence="1">1408120.09</strain>
    </source>
</reference>
<protein>
    <submittedName>
        <fullName evidence="1">Uncharacterized protein</fullName>
    </submittedName>
</protein>
<gene>
    <name evidence="1" type="ORF">E1A91_A11G139600v1</name>
</gene>